<dbReference type="InterPro" id="IPR001387">
    <property type="entry name" value="Cro/C1-type_HTH"/>
</dbReference>
<gene>
    <name evidence="2" type="ORF">PTZ04_03325</name>
</gene>
<comment type="caution">
    <text evidence="2">The sequence shown here is derived from an EMBL/GenBank/DDBJ whole genome shotgun (WGS) entry which is preliminary data.</text>
</comment>
<organism evidence="2 3">
    <name type="scientific">Eubacterium limosum</name>
    <dbReference type="NCBI Taxonomy" id="1736"/>
    <lineage>
        <taxon>Bacteria</taxon>
        <taxon>Bacillati</taxon>
        <taxon>Bacillota</taxon>
        <taxon>Clostridia</taxon>
        <taxon>Eubacteriales</taxon>
        <taxon>Eubacteriaceae</taxon>
        <taxon>Eubacterium</taxon>
    </lineage>
</organism>
<dbReference type="InterPro" id="IPR010982">
    <property type="entry name" value="Lambda_DNA-bd_dom_sf"/>
</dbReference>
<dbReference type="Gene3D" id="1.10.260.40">
    <property type="entry name" value="lambda repressor-like DNA-binding domains"/>
    <property type="match status" value="1"/>
</dbReference>
<proteinExistence type="predicted"/>
<dbReference type="SMART" id="SM00530">
    <property type="entry name" value="HTH_XRE"/>
    <property type="match status" value="1"/>
</dbReference>
<protein>
    <submittedName>
        <fullName evidence="2">Helix-turn-helix transcriptional regulator</fullName>
    </submittedName>
</protein>
<sequence length="63" mass="7395">MGYAEKLRKLRGEKSRAEVCKDTGIKLSTLQMYECGERNPKDSVKRILADYYKKTVQEIFFDD</sequence>
<evidence type="ECO:0000313" key="3">
    <source>
        <dbReference type="Proteomes" id="UP001215087"/>
    </source>
</evidence>
<accession>A0ABT5ULE8</accession>
<dbReference type="PROSITE" id="PS50943">
    <property type="entry name" value="HTH_CROC1"/>
    <property type="match status" value="1"/>
</dbReference>
<feature type="domain" description="HTH cro/C1-type" evidence="1">
    <location>
        <begin position="7"/>
        <end position="59"/>
    </location>
</feature>
<dbReference type="Pfam" id="PF01381">
    <property type="entry name" value="HTH_3"/>
    <property type="match status" value="1"/>
</dbReference>
<dbReference type="CDD" id="cd00093">
    <property type="entry name" value="HTH_XRE"/>
    <property type="match status" value="1"/>
</dbReference>
<keyword evidence="3" id="KW-1185">Reference proteome</keyword>
<name>A0ABT5ULE8_EUBLI</name>
<evidence type="ECO:0000259" key="1">
    <source>
        <dbReference type="PROSITE" id="PS50943"/>
    </source>
</evidence>
<dbReference type="EMBL" id="JAQSVD010000001">
    <property type="protein sequence ID" value="MDE1469284.1"/>
    <property type="molecule type" value="Genomic_DNA"/>
</dbReference>
<evidence type="ECO:0000313" key="2">
    <source>
        <dbReference type="EMBL" id="MDE1469284.1"/>
    </source>
</evidence>
<dbReference type="Proteomes" id="UP001215087">
    <property type="component" value="Unassembled WGS sequence"/>
</dbReference>
<reference evidence="2 3" key="1">
    <citation type="submission" date="2023-02" db="EMBL/GenBank/DDBJ databases">
        <title>Comparative genome analysis of Eubacterium limosum species.</title>
        <authorList>
            <person name="Bak J.E."/>
        </authorList>
    </citation>
    <scope>NUCLEOTIDE SEQUENCE [LARGE SCALE GENOMIC DNA]</scope>
    <source>
        <strain evidence="2 3">KGMB01548</strain>
    </source>
</reference>
<dbReference type="SUPFAM" id="SSF47413">
    <property type="entry name" value="lambda repressor-like DNA-binding domains"/>
    <property type="match status" value="1"/>
</dbReference>
<dbReference type="RefSeq" id="WP_227206965.1">
    <property type="nucleotide sequence ID" value="NZ_CP171347.1"/>
</dbReference>